<dbReference type="eggNOG" id="KOG0684">
    <property type="taxonomic scope" value="Eukaryota"/>
</dbReference>
<protein>
    <recommendedName>
        <fullName evidence="18">sterol 14alpha-demethylase</fullName>
        <ecNumber evidence="18">1.14.14.154</ecNumber>
    </recommendedName>
</protein>
<dbReference type="GO" id="GO:0016126">
    <property type="term" value="P:sterol biosynthetic process"/>
    <property type="evidence" value="ECO:0000318"/>
    <property type="project" value="GO_Central"/>
</dbReference>
<evidence type="ECO:0000256" key="13">
    <source>
        <dbReference type="ARBA" id="ARBA00023033"/>
    </source>
</evidence>
<comment type="catalytic activity">
    <reaction evidence="19">
        <text>a 14alpha-methyl steroid + 3 reduced [NADPH--hemoprotein reductase] + 3 O2 = a Delta(14) steroid + formate + 3 oxidized [NADPH--hemoprotein reductase] + 4 H2O + 4 H(+)</text>
        <dbReference type="Rhea" id="RHEA:54028"/>
        <dbReference type="Rhea" id="RHEA-COMP:11964"/>
        <dbReference type="Rhea" id="RHEA-COMP:11965"/>
        <dbReference type="ChEBI" id="CHEBI:15377"/>
        <dbReference type="ChEBI" id="CHEBI:15378"/>
        <dbReference type="ChEBI" id="CHEBI:15379"/>
        <dbReference type="ChEBI" id="CHEBI:15740"/>
        <dbReference type="ChEBI" id="CHEBI:57618"/>
        <dbReference type="ChEBI" id="CHEBI:58210"/>
        <dbReference type="ChEBI" id="CHEBI:138029"/>
        <dbReference type="ChEBI" id="CHEBI:138031"/>
        <dbReference type="EC" id="1.14.14.154"/>
    </reaction>
</comment>
<dbReference type="GO" id="GO:0020037">
    <property type="term" value="F:heme binding"/>
    <property type="evidence" value="ECO:0007669"/>
    <property type="project" value="InterPro"/>
</dbReference>
<evidence type="ECO:0000256" key="18">
    <source>
        <dbReference type="ARBA" id="ARBA00038974"/>
    </source>
</evidence>
<dbReference type="GO" id="GO:0016020">
    <property type="term" value="C:membrane"/>
    <property type="evidence" value="ECO:0007669"/>
    <property type="project" value="UniProtKB-SubCell"/>
</dbReference>
<keyword evidence="12" id="KW-0756">Sterol biosynthesis</keyword>
<keyword evidence="16" id="KW-1207">Sterol metabolism</keyword>
<evidence type="ECO:0000256" key="2">
    <source>
        <dbReference type="ARBA" id="ARBA00004167"/>
    </source>
</evidence>
<dbReference type="Gene3D" id="1.10.630.10">
    <property type="entry name" value="Cytochrome P450"/>
    <property type="match status" value="1"/>
</dbReference>
<comment type="subcellular location">
    <subcellularLocation>
        <location evidence="2">Membrane</location>
        <topology evidence="2">Single-pass membrane protein</topology>
    </subcellularLocation>
</comment>
<dbReference type="PANTHER" id="PTHR24304">
    <property type="entry name" value="CYTOCHROME P450 FAMILY 7"/>
    <property type="match status" value="1"/>
</dbReference>
<dbReference type="GeneID" id="104591877"/>
<dbReference type="InterPro" id="IPR050529">
    <property type="entry name" value="CYP450_sterol_14alpha_dmase"/>
</dbReference>
<dbReference type="InterPro" id="IPR001128">
    <property type="entry name" value="Cyt_P450"/>
</dbReference>
<dbReference type="FunFam" id="1.10.630.10:FF:000028">
    <property type="entry name" value="Cytochrome p450 51g1"/>
    <property type="match status" value="1"/>
</dbReference>
<dbReference type="PRINTS" id="PR00465">
    <property type="entry name" value="EP450IV"/>
</dbReference>
<dbReference type="InParanoid" id="A0A1U7ZDA2"/>
<dbReference type="STRING" id="4432.A0A1U7ZDA2"/>
<keyword evidence="10 21" id="KW-0560">Oxidoreductase</keyword>
<dbReference type="AlphaFoldDB" id="A0A1U7ZDA2"/>
<keyword evidence="22" id="KW-0812">Transmembrane</keyword>
<evidence type="ECO:0000256" key="21">
    <source>
        <dbReference type="RuleBase" id="RU000461"/>
    </source>
</evidence>
<dbReference type="CDD" id="cd11042">
    <property type="entry name" value="CYP51-like"/>
    <property type="match status" value="1"/>
</dbReference>
<evidence type="ECO:0000256" key="1">
    <source>
        <dbReference type="ARBA" id="ARBA00001971"/>
    </source>
</evidence>
<evidence type="ECO:0000256" key="17">
    <source>
        <dbReference type="ARBA" id="ARBA00023221"/>
    </source>
</evidence>
<dbReference type="GO" id="GO:0008168">
    <property type="term" value="F:methyltransferase activity"/>
    <property type="evidence" value="ECO:0007669"/>
    <property type="project" value="UniProtKB-KW"/>
</dbReference>
<evidence type="ECO:0000256" key="4">
    <source>
        <dbReference type="ARBA" id="ARBA00022516"/>
    </source>
</evidence>
<gene>
    <name evidence="24" type="primary">LOC104591877</name>
</gene>
<dbReference type="RefSeq" id="XP_010249260.1">
    <property type="nucleotide sequence ID" value="XM_010250958.2"/>
</dbReference>
<dbReference type="OMA" id="HWFPFVG"/>
<evidence type="ECO:0000256" key="5">
    <source>
        <dbReference type="ARBA" id="ARBA00022603"/>
    </source>
</evidence>
<keyword evidence="6 20" id="KW-0349">Heme</keyword>
<keyword evidence="7" id="KW-0808">Transferase</keyword>
<dbReference type="KEGG" id="nnu:104591877"/>
<comment type="cofactor">
    <cofactor evidence="1 20">
        <name>heme</name>
        <dbReference type="ChEBI" id="CHEBI:30413"/>
    </cofactor>
</comment>
<evidence type="ECO:0000256" key="19">
    <source>
        <dbReference type="ARBA" id="ARBA00051013"/>
    </source>
</evidence>
<keyword evidence="23" id="KW-1185">Reference proteome</keyword>
<dbReference type="GO" id="GO:0016491">
    <property type="term" value="F:oxidoreductase activity"/>
    <property type="evidence" value="ECO:0000318"/>
    <property type="project" value="GO_Central"/>
</dbReference>
<evidence type="ECO:0000256" key="7">
    <source>
        <dbReference type="ARBA" id="ARBA00022679"/>
    </source>
</evidence>
<dbReference type="Pfam" id="PF00067">
    <property type="entry name" value="p450"/>
    <property type="match status" value="1"/>
</dbReference>
<keyword evidence="15 22" id="KW-0472">Membrane</keyword>
<dbReference type="EC" id="1.14.14.154" evidence="18"/>
<keyword evidence="4" id="KW-0444">Lipid biosynthesis</keyword>
<keyword evidence="14" id="KW-0443">Lipid metabolism</keyword>
<evidence type="ECO:0000313" key="24">
    <source>
        <dbReference type="RefSeq" id="XP_010249260.1"/>
    </source>
</evidence>
<dbReference type="InterPro" id="IPR017972">
    <property type="entry name" value="Cyt_P450_CS"/>
</dbReference>
<evidence type="ECO:0000256" key="3">
    <source>
        <dbReference type="ARBA" id="ARBA00010617"/>
    </source>
</evidence>
<organism evidence="23 24">
    <name type="scientific">Nelumbo nucifera</name>
    <name type="common">Sacred lotus</name>
    <dbReference type="NCBI Taxonomy" id="4432"/>
    <lineage>
        <taxon>Eukaryota</taxon>
        <taxon>Viridiplantae</taxon>
        <taxon>Streptophyta</taxon>
        <taxon>Embryophyta</taxon>
        <taxon>Tracheophyta</taxon>
        <taxon>Spermatophyta</taxon>
        <taxon>Magnoliopsida</taxon>
        <taxon>Proteales</taxon>
        <taxon>Nelumbonaceae</taxon>
        <taxon>Nelumbo</taxon>
    </lineage>
</organism>
<dbReference type="PROSITE" id="PS00086">
    <property type="entry name" value="CYTOCHROME_P450"/>
    <property type="match status" value="1"/>
</dbReference>
<comment type="similarity">
    <text evidence="3 21">Belongs to the cytochrome P450 family.</text>
</comment>
<dbReference type="FunCoup" id="A0A1U7ZDA2">
    <property type="interactions" value="3395"/>
</dbReference>
<evidence type="ECO:0000256" key="16">
    <source>
        <dbReference type="ARBA" id="ARBA00023166"/>
    </source>
</evidence>
<evidence type="ECO:0000256" key="11">
    <source>
        <dbReference type="ARBA" id="ARBA00023004"/>
    </source>
</evidence>
<feature type="binding site" description="axial binding residue" evidence="20">
    <location>
        <position position="433"/>
    </location>
    <ligand>
        <name>heme</name>
        <dbReference type="ChEBI" id="CHEBI:30413"/>
    </ligand>
    <ligandPart>
        <name>Fe</name>
        <dbReference type="ChEBI" id="CHEBI:18248"/>
    </ligandPart>
</feature>
<evidence type="ECO:0000256" key="14">
    <source>
        <dbReference type="ARBA" id="ARBA00023098"/>
    </source>
</evidence>
<evidence type="ECO:0000256" key="20">
    <source>
        <dbReference type="PIRSR" id="PIRSR602403-1"/>
    </source>
</evidence>
<keyword evidence="17" id="KW-0753">Steroid metabolism</keyword>
<keyword evidence="22" id="KW-1133">Transmembrane helix</keyword>
<keyword evidence="13 21" id="KW-0503">Monooxygenase</keyword>
<evidence type="ECO:0000256" key="22">
    <source>
        <dbReference type="SAM" id="Phobius"/>
    </source>
</evidence>
<proteinExistence type="inferred from homology"/>
<dbReference type="InterPro" id="IPR002403">
    <property type="entry name" value="Cyt_P450_E_grp-IV"/>
</dbReference>
<dbReference type="GO" id="GO:0032259">
    <property type="term" value="P:methylation"/>
    <property type="evidence" value="ECO:0007669"/>
    <property type="project" value="UniProtKB-KW"/>
</dbReference>
<name>A0A1U7ZDA2_NELNU</name>
<accession>A0A1U7ZDA2</accession>
<evidence type="ECO:0000256" key="10">
    <source>
        <dbReference type="ARBA" id="ARBA00023002"/>
    </source>
</evidence>
<evidence type="ECO:0000313" key="23">
    <source>
        <dbReference type="Proteomes" id="UP000189703"/>
    </source>
</evidence>
<dbReference type="GO" id="GO:0005506">
    <property type="term" value="F:iron ion binding"/>
    <property type="evidence" value="ECO:0007669"/>
    <property type="project" value="InterPro"/>
</dbReference>
<evidence type="ECO:0000256" key="6">
    <source>
        <dbReference type="ARBA" id="ARBA00022617"/>
    </source>
</evidence>
<dbReference type="InterPro" id="IPR036396">
    <property type="entry name" value="Cyt_P450_sf"/>
</dbReference>
<keyword evidence="9" id="KW-0752">Steroid biosynthesis</keyword>
<dbReference type="OrthoDB" id="1055148at2759"/>
<keyword evidence="11 20" id="KW-0408">Iron</keyword>
<dbReference type="PRINTS" id="PR00385">
    <property type="entry name" value="P450"/>
</dbReference>
<keyword evidence="8 20" id="KW-0479">Metal-binding</keyword>
<feature type="transmembrane region" description="Helical" evidence="22">
    <location>
        <begin position="12"/>
        <end position="33"/>
    </location>
</feature>
<dbReference type="GO" id="GO:0008398">
    <property type="term" value="F:sterol 14-demethylase activity"/>
    <property type="evidence" value="ECO:0007669"/>
    <property type="project" value="UniProtKB-EC"/>
</dbReference>
<dbReference type="SUPFAM" id="SSF48264">
    <property type="entry name" value="Cytochrome P450"/>
    <property type="match status" value="1"/>
</dbReference>
<dbReference type="Proteomes" id="UP000189703">
    <property type="component" value="Unplaced"/>
</dbReference>
<evidence type="ECO:0000256" key="12">
    <source>
        <dbReference type="ARBA" id="ARBA00023011"/>
    </source>
</evidence>
<reference evidence="24" key="1">
    <citation type="submission" date="2025-08" db="UniProtKB">
        <authorList>
            <consortium name="RefSeq"/>
        </authorList>
    </citation>
    <scope>IDENTIFICATION</scope>
</reference>
<evidence type="ECO:0000256" key="9">
    <source>
        <dbReference type="ARBA" id="ARBA00022955"/>
    </source>
</evidence>
<keyword evidence="5" id="KW-0489">Methyltransferase</keyword>
<sequence>MSAMDLKENKFLSVGLLIVATMVVAKFLSAFLMPKSRKRLPPTIKTWPVLGGLIRFLKGPVVMLREEYPKLGSVFTLNILNKKITFFVGPEVSAHFFKASESDLSQQEVYRFNVPTFGPGVVFDVDYSVRQEQFRFFTEALRVNKLKGYVDQMVVEAEDFFSKWGESGEVDLKYELEHLIILTASRCLLGREVRDQLFADVSSLFHDLDNGMQPISVIFPYLPIPAHRRRDQARKKLADIFANIIVSRKRADKSENDMLQCFIDSKYKDGRPTTDGEITGLLIAALFAGQHTSSITSTWTGAYLLTHQKYLSAVLDEQKSLMKQHGDNIDHDILSEMDVLYRCIKEALRLHPPLIMLLRSSHSEFSVTTRERKQYDIPKGHIVATSPAFANRLPHVYKDPDRYDPDRFAAGREEDKVAGAFSYISFGGGRHGCLGEPFAYLQIKAIWSHLLRNFELELVSPFPDIDWNAMVVGVKGKVMVRYKRRRLSVE</sequence>
<dbReference type="PANTHER" id="PTHR24304:SF2">
    <property type="entry name" value="24-HYDROXYCHOLESTEROL 7-ALPHA-HYDROXYLASE"/>
    <property type="match status" value="1"/>
</dbReference>
<evidence type="ECO:0000256" key="8">
    <source>
        <dbReference type="ARBA" id="ARBA00022723"/>
    </source>
</evidence>
<evidence type="ECO:0000256" key="15">
    <source>
        <dbReference type="ARBA" id="ARBA00023136"/>
    </source>
</evidence>